<dbReference type="Gene3D" id="2.60.40.1630">
    <property type="entry name" value="bacillus anthracis domain"/>
    <property type="match status" value="1"/>
</dbReference>
<evidence type="ECO:0000313" key="4">
    <source>
        <dbReference type="EMBL" id="WOV87510.1"/>
    </source>
</evidence>
<dbReference type="InterPro" id="IPR025436">
    <property type="entry name" value="DUF4179"/>
</dbReference>
<feature type="domain" description="DUF4179" evidence="2">
    <location>
        <begin position="46"/>
        <end position="134"/>
    </location>
</feature>
<keyword evidence="1" id="KW-0812">Transmembrane</keyword>
<dbReference type="RefSeq" id="WP_317967696.1">
    <property type="nucleotide sequence ID" value="NZ_CP129118.1"/>
</dbReference>
<protein>
    <submittedName>
        <fullName evidence="4">DUF4179 domain-containing protein</fullName>
    </submittedName>
</protein>
<evidence type="ECO:0000313" key="5">
    <source>
        <dbReference type="Proteomes" id="UP001303902"/>
    </source>
</evidence>
<dbReference type="Pfam" id="PF13786">
    <property type="entry name" value="DUF4179"/>
    <property type="match status" value="1"/>
</dbReference>
<evidence type="ECO:0000259" key="3">
    <source>
        <dbReference type="Pfam" id="PF18705"/>
    </source>
</evidence>
<evidence type="ECO:0000259" key="2">
    <source>
        <dbReference type="Pfam" id="PF13786"/>
    </source>
</evidence>
<feature type="domain" description="DUF5643" evidence="3">
    <location>
        <begin position="225"/>
        <end position="326"/>
    </location>
</feature>
<organism evidence="4 5">
    <name type="scientific">Sporosarcina oncorhynchi</name>
    <dbReference type="NCBI Taxonomy" id="3056444"/>
    <lineage>
        <taxon>Bacteria</taxon>
        <taxon>Bacillati</taxon>
        <taxon>Bacillota</taxon>
        <taxon>Bacilli</taxon>
        <taxon>Bacillales</taxon>
        <taxon>Caryophanaceae</taxon>
        <taxon>Sporosarcina</taxon>
    </lineage>
</organism>
<dbReference type="Pfam" id="PF18705">
    <property type="entry name" value="DUF5643"/>
    <property type="match status" value="1"/>
</dbReference>
<dbReference type="InterPro" id="IPR040680">
    <property type="entry name" value="DUF5643"/>
</dbReference>
<dbReference type="Proteomes" id="UP001303902">
    <property type="component" value="Chromosome"/>
</dbReference>
<accession>A0ABZ0L4V0</accession>
<dbReference type="Gene3D" id="2.60.40.1640">
    <property type="entry name" value="Conserved domain protein"/>
    <property type="match status" value="1"/>
</dbReference>
<name>A0ABZ0L4V0_9BACL</name>
<reference evidence="4 5" key="1">
    <citation type="submission" date="2023-06" db="EMBL/GenBank/DDBJ databases">
        <title>Sporosarcina sp. nov., isolated from Korean tranditional fermented seafood 'Jeotgal'.</title>
        <authorList>
            <person name="Yang A.I."/>
            <person name="Shin N.-R."/>
        </authorList>
    </citation>
    <scope>NUCLEOTIDE SEQUENCE [LARGE SCALE GENOMIC DNA]</scope>
    <source>
        <strain evidence="4 5">T2O-4</strain>
    </source>
</reference>
<gene>
    <name evidence="4" type="ORF">QWT69_16935</name>
</gene>
<sequence>MKDIYDYLNDVDMDVSQLEQGTATDMEKKKVKMALSKRIKTHKPPRWKKALTAASASIGISAAALFGLSFTTFAEEIPIIGNVFKLFNGDGLYETYGDHSAKLLLSEEDNGIRITMDEVIFDGKALYLAYTIESDKDLGESPTIEGMPYIQDSDEHIYGSSTDIIRSSGNKYVGMTTGELMSTSGIDEGSFELAIKGIIPDPSLNMETITGDWAFQFELQATENKEQIVDITNEQNGVTIAMDKVVYTPMSFLLYYDEILSNDVMGNWDFITMRLVVKDNLGNEYTNKHNGGYSNSSHLLHHTNTFEMLHPEAKKLIITPTVEFSDGDTIHEYGAISRSENSTAPMEEFVMEDIIITIDK</sequence>
<keyword evidence="5" id="KW-1185">Reference proteome</keyword>
<keyword evidence="1" id="KW-0472">Membrane</keyword>
<dbReference type="EMBL" id="CP129118">
    <property type="protein sequence ID" value="WOV87510.1"/>
    <property type="molecule type" value="Genomic_DNA"/>
</dbReference>
<feature type="transmembrane region" description="Helical" evidence="1">
    <location>
        <begin position="50"/>
        <end position="70"/>
    </location>
</feature>
<proteinExistence type="predicted"/>
<evidence type="ECO:0000256" key="1">
    <source>
        <dbReference type="SAM" id="Phobius"/>
    </source>
</evidence>
<keyword evidence="1" id="KW-1133">Transmembrane helix</keyword>